<keyword evidence="6" id="KW-1185">Reference proteome</keyword>
<feature type="compositionally biased region" description="Low complexity" evidence="1">
    <location>
        <begin position="529"/>
        <end position="542"/>
    </location>
</feature>
<reference evidence="5 6" key="1">
    <citation type="submission" date="2018-08" db="EMBL/GenBank/DDBJ databases">
        <title>Genomic investigation of the strawberry pathogen Phytophthora fragariae indicates pathogenicity is determined by transcriptional variation in three key races.</title>
        <authorList>
            <person name="Adams T.M."/>
            <person name="Armitage A.D."/>
            <person name="Sobczyk M.K."/>
            <person name="Bates H.J."/>
            <person name="Dunwell J.M."/>
            <person name="Nellist C.F."/>
            <person name="Harrison R.J."/>
        </authorList>
    </citation>
    <scope>NUCLEOTIDE SEQUENCE [LARGE SCALE GENOMIC DNA]</scope>
    <source>
        <strain evidence="4 7">BC-1</strain>
        <strain evidence="3 6">NOV-27</strain>
        <strain evidence="2 5">NOV-9</strain>
    </source>
</reference>
<evidence type="ECO:0000313" key="4">
    <source>
        <dbReference type="EMBL" id="KAE9257638.1"/>
    </source>
</evidence>
<feature type="compositionally biased region" description="Basic and acidic residues" evidence="1">
    <location>
        <begin position="417"/>
        <end position="426"/>
    </location>
</feature>
<dbReference type="OrthoDB" id="128118at2759"/>
<feature type="compositionally biased region" description="Acidic residues" evidence="1">
    <location>
        <begin position="499"/>
        <end position="508"/>
    </location>
</feature>
<dbReference type="AlphaFoldDB" id="A0A6A3EDK9"/>
<dbReference type="Proteomes" id="UP000433483">
    <property type="component" value="Unassembled WGS sequence"/>
</dbReference>
<evidence type="ECO:0000313" key="2">
    <source>
        <dbReference type="EMBL" id="KAE8930316.1"/>
    </source>
</evidence>
<accession>A0A6A3EDK9</accession>
<feature type="region of interest" description="Disordered" evidence="1">
    <location>
        <begin position="351"/>
        <end position="587"/>
    </location>
</feature>
<gene>
    <name evidence="4" type="ORF">PF002_g815</name>
    <name evidence="3" type="ORF">PF005_g18523</name>
    <name evidence="2" type="ORF">PF009_g19585</name>
</gene>
<comment type="caution">
    <text evidence="2">The sequence shown here is derived from an EMBL/GenBank/DDBJ whole genome shotgun (WGS) entry which is preliminary data.</text>
</comment>
<organism evidence="2 5">
    <name type="scientific">Phytophthora fragariae</name>
    <dbReference type="NCBI Taxonomy" id="53985"/>
    <lineage>
        <taxon>Eukaryota</taxon>
        <taxon>Sar</taxon>
        <taxon>Stramenopiles</taxon>
        <taxon>Oomycota</taxon>
        <taxon>Peronosporomycetes</taxon>
        <taxon>Peronosporales</taxon>
        <taxon>Peronosporaceae</taxon>
        <taxon>Phytophthora</taxon>
    </lineage>
</organism>
<evidence type="ECO:0000313" key="5">
    <source>
        <dbReference type="Proteomes" id="UP000429523"/>
    </source>
</evidence>
<proteinExistence type="predicted"/>
<feature type="compositionally biased region" description="Polar residues" evidence="1">
    <location>
        <begin position="427"/>
        <end position="442"/>
    </location>
</feature>
<dbReference type="Proteomes" id="UP000440367">
    <property type="component" value="Unassembled WGS sequence"/>
</dbReference>
<protein>
    <submittedName>
        <fullName evidence="2">Uncharacterized protein</fullName>
    </submittedName>
</protein>
<feature type="compositionally biased region" description="Polar residues" evidence="1">
    <location>
        <begin position="361"/>
        <end position="379"/>
    </location>
</feature>
<name>A0A6A3EDK9_9STRA</name>
<dbReference type="EMBL" id="QXGD01000018">
    <property type="protein sequence ID" value="KAE9257638.1"/>
    <property type="molecule type" value="Genomic_DNA"/>
</dbReference>
<evidence type="ECO:0000313" key="7">
    <source>
        <dbReference type="Proteomes" id="UP000440367"/>
    </source>
</evidence>
<dbReference type="EMBL" id="QXGB01001351">
    <property type="protein sequence ID" value="KAE9192278.1"/>
    <property type="molecule type" value="Genomic_DNA"/>
</dbReference>
<evidence type="ECO:0000313" key="3">
    <source>
        <dbReference type="EMBL" id="KAE9192278.1"/>
    </source>
</evidence>
<evidence type="ECO:0000256" key="1">
    <source>
        <dbReference type="SAM" id="MobiDB-lite"/>
    </source>
</evidence>
<feature type="compositionally biased region" description="Polar residues" evidence="1">
    <location>
        <begin position="574"/>
        <end position="587"/>
    </location>
</feature>
<dbReference type="Proteomes" id="UP000429523">
    <property type="component" value="Unassembled WGS sequence"/>
</dbReference>
<dbReference type="EMBL" id="QXGF01001395">
    <property type="protein sequence ID" value="KAE8930316.1"/>
    <property type="molecule type" value="Genomic_DNA"/>
</dbReference>
<sequence length="587" mass="64135">MDTPLQAEMRKLALAPSEVHGDGALRPLQDQETAVLLAYLDKSLELPHAPNFLKATLPLIQRAMVEQFHESHLEVTLTADVSPSVKLRRNMTHNTLLAQLYETNADSPRGRQMIDHIMDDVKLLRFDGIHTLRFTFNSRRVASLYAGLAFRLRGTCIELEDSELSHREGTFRAARIRRQYAVRVYGADSLGLVVLLTAIGNLPGVNVVDAERPRMDSQSTVDNRSLLLRFSTDECPEALRGVTKITIHGQMVTLHHYLVQTRLPCGRCFAPFHTTGFCRAHPGHLDRLHAKYKIEYTGPLPAYTVGEAVQYRHSDGDSLAAFLTQLQQDLTSSLADSTNVSVTSRVASLATTEGVDPLHSLRQQPQEQDTGAGQSQEETVTAPVEEQASADVEEGFIVVTRRPGKTKRGGTPPTAYHDNESLEQKSSRGVTAEPSNSVTQRQGPKATSAEQGTGHSKTQRPGGRKNKRVPGRVPKAFSKIPGFAQFKHARELGRFAALEDPEEIDNDTGSDTGPDEAPYGYPSAPNVDRAAASATASGGRSAQTPHKMSVDMHQPDILALSPLTSHGGPHSEQGKQQRTSQSQSHGG</sequence>
<evidence type="ECO:0000313" key="6">
    <source>
        <dbReference type="Proteomes" id="UP000433483"/>
    </source>
</evidence>